<gene>
    <name evidence="7" type="ORF">SAMN04489841_0458</name>
</gene>
<evidence type="ECO:0000313" key="7">
    <source>
        <dbReference type="EMBL" id="SEP76339.1"/>
    </source>
</evidence>
<dbReference type="OrthoDB" id="27522at2157"/>
<evidence type="ECO:0000256" key="1">
    <source>
        <dbReference type="ARBA" id="ARBA00004196"/>
    </source>
</evidence>
<dbReference type="PROSITE" id="PS00078">
    <property type="entry name" value="COX2"/>
    <property type="match status" value="1"/>
</dbReference>
<keyword evidence="5" id="KW-1133">Transmembrane helix</keyword>
<comment type="subcellular location">
    <subcellularLocation>
        <location evidence="1">Cell envelope</location>
    </subcellularLocation>
</comment>
<evidence type="ECO:0000313" key="8">
    <source>
        <dbReference type="Proteomes" id="UP000199114"/>
    </source>
</evidence>
<keyword evidence="5" id="KW-0812">Transmembrane</keyword>
<evidence type="ECO:0000256" key="2">
    <source>
        <dbReference type="ARBA" id="ARBA00022723"/>
    </source>
</evidence>
<dbReference type="STRING" id="1186196.SAMN04489841_0458"/>
<dbReference type="InterPro" id="IPR002429">
    <property type="entry name" value="CcO_II-like_C"/>
</dbReference>
<dbReference type="CDD" id="cd13913">
    <property type="entry name" value="ba3_CcO_II_C"/>
    <property type="match status" value="1"/>
</dbReference>
<evidence type="ECO:0000256" key="4">
    <source>
        <dbReference type="SAM" id="MobiDB-lite"/>
    </source>
</evidence>
<dbReference type="PROSITE" id="PS50857">
    <property type="entry name" value="COX2_CUA"/>
    <property type="match status" value="1"/>
</dbReference>
<dbReference type="GO" id="GO:0004129">
    <property type="term" value="F:cytochrome-c oxidase activity"/>
    <property type="evidence" value="ECO:0007669"/>
    <property type="project" value="InterPro"/>
</dbReference>
<evidence type="ECO:0000256" key="3">
    <source>
        <dbReference type="ARBA" id="ARBA00023008"/>
    </source>
</evidence>
<dbReference type="AlphaFoldDB" id="A0A1H9AI47"/>
<reference evidence="8" key="1">
    <citation type="submission" date="2016-10" db="EMBL/GenBank/DDBJ databases">
        <authorList>
            <person name="Varghese N."/>
            <person name="Submissions S."/>
        </authorList>
    </citation>
    <scope>NUCLEOTIDE SEQUENCE [LARGE SCALE GENOMIC DNA]</scope>
    <source>
        <strain evidence="8">DSM 25055</strain>
    </source>
</reference>
<keyword evidence="2" id="KW-0479">Metal-binding</keyword>
<evidence type="ECO:0000259" key="6">
    <source>
        <dbReference type="PROSITE" id="PS50857"/>
    </source>
</evidence>
<feature type="transmembrane region" description="Helical" evidence="5">
    <location>
        <begin position="9"/>
        <end position="30"/>
    </location>
</feature>
<dbReference type="InterPro" id="IPR034214">
    <property type="entry name" value="Ba3_CcO_II_C"/>
</dbReference>
<keyword evidence="5" id="KW-0472">Membrane</keyword>
<evidence type="ECO:0000256" key="5">
    <source>
        <dbReference type="SAM" id="Phobius"/>
    </source>
</evidence>
<dbReference type="GO" id="GO:0005507">
    <property type="term" value="F:copper ion binding"/>
    <property type="evidence" value="ECO:0007669"/>
    <property type="project" value="InterPro"/>
</dbReference>
<dbReference type="Pfam" id="PF00116">
    <property type="entry name" value="COX2"/>
    <property type="match status" value="1"/>
</dbReference>
<dbReference type="PANTHER" id="PTHR42838:SF2">
    <property type="entry name" value="NITROUS-OXIDE REDUCTASE"/>
    <property type="match status" value="1"/>
</dbReference>
<dbReference type="InterPro" id="IPR008972">
    <property type="entry name" value="Cupredoxin"/>
</dbReference>
<proteinExistence type="predicted"/>
<dbReference type="Gene3D" id="2.60.40.420">
    <property type="entry name" value="Cupredoxins - blue copper proteins"/>
    <property type="match status" value="1"/>
</dbReference>
<sequence>MRIHTYEKLWIVGSMVLIVGFIVTITYGSVGLGITMIGNEEETIAPNELNDDEQFGEPRVEQIGEDEYAVYVVAQTFIFQPDPIEIPANNEITFHVTSRDVVHGFYVPGTNLNAMAIPGQISEMTVEFDDSGEYGLICHEYCGVSHHEMEGLIVVQPEDEFDLTDLSVESQDTVAPDDTIELTATVENGQLEPLETTVDAEIGTETFQREVTVDGEGTQNVTFTVDSAQLGEGEHDWSVSVDDEEETGSVEVVSNETNGTDGGADT</sequence>
<keyword evidence="8" id="KW-1185">Reference proteome</keyword>
<organism evidence="7 8">
    <name type="scientific">Natrinema salaciae</name>
    <dbReference type="NCBI Taxonomy" id="1186196"/>
    <lineage>
        <taxon>Archaea</taxon>
        <taxon>Methanobacteriati</taxon>
        <taxon>Methanobacteriota</taxon>
        <taxon>Stenosarchaea group</taxon>
        <taxon>Halobacteria</taxon>
        <taxon>Halobacteriales</taxon>
        <taxon>Natrialbaceae</taxon>
        <taxon>Natrinema</taxon>
    </lineage>
</organism>
<dbReference type="Proteomes" id="UP000199114">
    <property type="component" value="Unassembled WGS sequence"/>
</dbReference>
<name>A0A1H9AI47_9EURY</name>
<dbReference type="InterPro" id="IPR001505">
    <property type="entry name" value="Copper_CuA"/>
</dbReference>
<feature type="region of interest" description="Disordered" evidence="4">
    <location>
        <begin position="229"/>
        <end position="266"/>
    </location>
</feature>
<protein>
    <submittedName>
        <fullName evidence="7">Cytochrome c oxidase subunit 2</fullName>
    </submittedName>
</protein>
<keyword evidence="3" id="KW-0186">Copper</keyword>
<dbReference type="PANTHER" id="PTHR42838">
    <property type="entry name" value="CYTOCHROME C OXIDASE SUBUNIT II"/>
    <property type="match status" value="1"/>
</dbReference>
<dbReference type="EMBL" id="FOFD01000001">
    <property type="protein sequence ID" value="SEP76339.1"/>
    <property type="molecule type" value="Genomic_DNA"/>
</dbReference>
<dbReference type="GO" id="GO:0016020">
    <property type="term" value="C:membrane"/>
    <property type="evidence" value="ECO:0007669"/>
    <property type="project" value="InterPro"/>
</dbReference>
<dbReference type="InterPro" id="IPR051403">
    <property type="entry name" value="NosZ/Cyto_c_oxidase_sub2"/>
</dbReference>
<feature type="domain" description="Cytochrome oxidase subunit II copper A binding" evidence="6">
    <location>
        <begin position="65"/>
        <end position="167"/>
    </location>
</feature>
<accession>A0A1H9AI47</accession>
<dbReference type="RefSeq" id="WP_090612672.1">
    <property type="nucleotide sequence ID" value="NZ_FOFD01000001.1"/>
</dbReference>
<dbReference type="SUPFAM" id="SSF49503">
    <property type="entry name" value="Cupredoxins"/>
    <property type="match status" value="1"/>
</dbReference>